<proteinExistence type="predicted"/>
<dbReference type="Pfam" id="PF02518">
    <property type="entry name" value="HATPase_c"/>
    <property type="match status" value="1"/>
</dbReference>
<evidence type="ECO:0000256" key="2">
    <source>
        <dbReference type="ARBA" id="ARBA00004651"/>
    </source>
</evidence>
<dbReference type="OrthoDB" id="9785252at2"/>
<dbReference type="Gene3D" id="3.30.565.10">
    <property type="entry name" value="Histidine kinase-like ATPase, C-terminal domain"/>
    <property type="match status" value="1"/>
</dbReference>
<keyword evidence="8" id="KW-0067">ATP-binding</keyword>
<dbReference type="GO" id="GO:0000155">
    <property type="term" value="F:phosphorelay sensor kinase activity"/>
    <property type="evidence" value="ECO:0007669"/>
    <property type="project" value="InterPro"/>
</dbReference>
<dbReference type="RefSeq" id="WP_071479730.1">
    <property type="nucleotide sequence ID" value="NZ_CP024899.1"/>
</dbReference>
<feature type="domain" description="Histidine kinase" evidence="10">
    <location>
        <begin position="218"/>
        <end position="445"/>
    </location>
</feature>
<dbReference type="CDD" id="cd00082">
    <property type="entry name" value="HisKA"/>
    <property type="match status" value="1"/>
</dbReference>
<dbReference type="InterPro" id="IPR003594">
    <property type="entry name" value="HATPase_dom"/>
</dbReference>
<dbReference type="SMART" id="SM00387">
    <property type="entry name" value="HATPase_c"/>
    <property type="match status" value="1"/>
</dbReference>
<keyword evidence="9" id="KW-0812">Transmembrane</keyword>
<dbReference type="PANTHER" id="PTHR44936:SF10">
    <property type="entry name" value="SENSOR PROTEIN RSTB"/>
    <property type="match status" value="1"/>
</dbReference>
<dbReference type="InterPro" id="IPR050980">
    <property type="entry name" value="2C_sensor_his_kinase"/>
</dbReference>
<accession>A0A2K8KAN5</accession>
<dbReference type="Pfam" id="PF25323">
    <property type="entry name" value="6TM_PilS"/>
    <property type="match status" value="1"/>
</dbReference>
<comment type="catalytic activity">
    <reaction evidence="1">
        <text>ATP + protein L-histidine = ADP + protein N-phospho-L-histidine.</text>
        <dbReference type="EC" id="2.7.13.3"/>
    </reaction>
</comment>
<feature type="transmembrane region" description="Helical" evidence="9">
    <location>
        <begin position="161"/>
        <end position="182"/>
    </location>
</feature>
<feature type="transmembrane region" description="Helical" evidence="9">
    <location>
        <begin position="130"/>
        <end position="149"/>
    </location>
</feature>
<dbReference type="AlphaFoldDB" id="A0A2K8KAN5"/>
<protein>
    <recommendedName>
        <fullName evidence="3">histidine kinase</fullName>
        <ecNumber evidence="3">2.7.13.3</ecNumber>
    </recommendedName>
</protein>
<dbReference type="InterPro" id="IPR036890">
    <property type="entry name" value="HATPase_C_sf"/>
</dbReference>
<dbReference type="EC" id="2.7.13.3" evidence="3"/>
<evidence type="ECO:0000256" key="7">
    <source>
        <dbReference type="ARBA" id="ARBA00022777"/>
    </source>
</evidence>
<dbReference type="NCBIfam" id="NF045988">
    <property type="entry name" value="HisKinRegBRhodob"/>
    <property type="match status" value="1"/>
</dbReference>
<dbReference type="SUPFAM" id="SSF47384">
    <property type="entry name" value="Homodimeric domain of signal transducing histidine kinase"/>
    <property type="match status" value="1"/>
</dbReference>
<evidence type="ECO:0000256" key="8">
    <source>
        <dbReference type="ARBA" id="ARBA00022840"/>
    </source>
</evidence>
<dbReference type="SUPFAM" id="SSF55874">
    <property type="entry name" value="ATPase domain of HSP90 chaperone/DNA topoisomerase II/histidine kinase"/>
    <property type="match status" value="1"/>
</dbReference>
<evidence type="ECO:0000256" key="1">
    <source>
        <dbReference type="ARBA" id="ARBA00000085"/>
    </source>
</evidence>
<gene>
    <name evidence="11" type="ORF">BG454_03150</name>
</gene>
<dbReference type="InterPro" id="IPR003661">
    <property type="entry name" value="HisK_dim/P_dom"/>
</dbReference>
<keyword evidence="4" id="KW-1003">Cell membrane</keyword>
<dbReference type="NCBIfam" id="NF033792">
    <property type="entry name" value="ActS_PrrB_HisK"/>
    <property type="match status" value="1"/>
</dbReference>
<dbReference type="Pfam" id="PF00512">
    <property type="entry name" value="HisKA"/>
    <property type="match status" value="1"/>
</dbReference>
<dbReference type="GO" id="GO:0005886">
    <property type="term" value="C:plasma membrane"/>
    <property type="evidence" value="ECO:0007669"/>
    <property type="project" value="UniProtKB-SubCell"/>
</dbReference>
<evidence type="ECO:0000256" key="3">
    <source>
        <dbReference type="ARBA" id="ARBA00012438"/>
    </source>
</evidence>
<feature type="transmembrane region" description="Helical" evidence="9">
    <location>
        <begin position="53"/>
        <end position="72"/>
    </location>
</feature>
<evidence type="ECO:0000259" key="10">
    <source>
        <dbReference type="PROSITE" id="PS50109"/>
    </source>
</evidence>
<evidence type="ECO:0000256" key="5">
    <source>
        <dbReference type="ARBA" id="ARBA00022679"/>
    </source>
</evidence>
<evidence type="ECO:0000256" key="6">
    <source>
        <dbReference type="ARBA" id="ARBA00022741"/>
    </source>
</evidence>
<evidence type="ECO:0000256" key="9">
    <source>
        <dbReference type="SAM" id="Phobius"/>
    </source>
</evidence>
<evidence type="ECO:0000313" key="11">
    <source>
        <dbReference type="EMBL" id="ATX64953.1"/>
    </source>
</evidence>
<reference evidence="11 12" key="1">
    <citation type="submission" date="2017-11" db="EMBL/GenBank/DDBJ databases">
        <title>Revised Sequence and Annotation of the Rhodobaca barguzinensis strain alga05 Genome.</title>
        <authorList>
            <person name="Kopejtka K."/>
            <person name="Tomasch J.M."/>
            <person name="Bunk B."/>
            <person name="Koblizek M."/>
        </authorList>
    </citation>
    <scope>NUCLEOTIDE SEQUENCE [LARGE SCALE GENOMIC DNA]</scope>
    <source>
        <strain evidence="12">alga05</strain>
    </source>
</reference>
<keyword evidence="5" id="KW-0808">Transferase</keyword>
<feature type="transmembrane region" description="Helical" evidence="9">
    <location>
        <begin position="24"/>
        <end position="47"/>
    </location>
</feature>
<keyword evidence="6" id="KW-0547">Nucleotide-binding</keyword>
<dbReference type="InterPro" id="IPR036097">
    <property type="entry name" value="HisK_dim/P_sf"/>
</dbReference>
<evidence type="ECO:0000256" key="4">
    <source>
        <dbReference type="ARBA" id="ARBA00022475"/>
    </source>
</evidence>
<keyword evidence="12" id="KW-1185">Reference proteome</keyword>
<keyword evidence="9" id="KW-1133">Transmembrane helix</keyword>
<comment type="subcellular location">
    <subcellularLocation>
        <location evidence="2">Cell membrane</location>
        <topology evidence="2">Multi-pass membrane protein</topology>
    </subcellularLocation>
</comment>
<dbReference type="Proteomes" id="UP000228948">
    <property type="component" value="Chromosome"/>
</dbReference>
<dbReference type="PANTHER" id="PTHR44936">
    <property type="entry name" value="SENSOR PROTEIN CREC"/>
    <property type="match status" value="1"/>
</dbReference>
<dbReference type="EMBL" id="CP024899">
    <property type="protein sequence ID" value="ATX64953.1"/>
    <property type="molecule type" value="Genomic_DNA"/>
</dbReference>
<dbReference type="GO" id="GO:0005524">
    <property type="term" value="F:ATP binding"/>
    <property type="evidence" value="ECO:0007669"/>
    <property type="project" value="UniProtKB-KW"/>
</dbReference>
<keyword evidence="9" id="KW-0472">Membrane</keyword>
<dbReference type="Gene3D" id="1.10.287.130">
    <property type="match status" value="1"/>
</dbReference>
<dbReference type="SMART" id="SM00388">
    <property type="entry name" value="HisKA"/>
    <property type="match status" value="1"/>
</dbReference>
<dbReference type="STRING" id="441209.GCA_001870665_00594"/>
<dbReference type="KEGG" id="rbg:BG454_03150"/>
<sequence length="462" mass="50387">MTSPTFGEISQEYRGDWVRLRTMTYVRVLALAGQGAALLGAHFYFGLHFNATLVWLVMGAAALSVLLSILLFPQTKRLTDTEAMLTFLFDIAQLVCLLYLTGGITNPFSLLILAPVAVSAMALKPRSTLLLALIAVALVTLIALTYQPLRFQDGTVHTVPPIFAFGFWAAIVIGIVFQAFYAHRVAAEANSMADALLAVQMALSREQKLTDLGGVVAATAHELGTPLATIKLISSELSSALRDQPDLAEDARILVEQTDRCRDILRSMGRAGKDDTHLRRAPIEAVLTEAAEPHLDRGKQVYFQFSPGPNGTAEQPIILRRPEIIHGLRNLIQNAVDFATESVWIQADWTDQRLAVRIIDDGQGFSAQVLGNIGEPFIRHRRDATRPRTRAAYEGMGLGLFIAKTLLERSGARLVFDNSDASLPDLPDGHKATGARITLVWPLSRISVDPQAALAPNQPLAD</sequence>
<evidence type="ECO:0000313" key="12">
    <source>
        <dbReference type="Proteomes" id="UP000228948"/>
    </source>
</evidence>
<dbReference type="PROSITE" id="PS50109">
    <property type="entry name" value="HIS_KIN"/>
    <property type="match status" value="1"/>
</dbReference>
<name>A0A2K8KAN5_9RHOB</name>
<dbReference type="InterPro" id="IPR047770">
    <property type="entry name" value="RegB"/>
</dbReference>
<dbReference type="InterPro" id="IPR005467">
    <property type="entry name" value="His_kinase_dom"/>
</dbReference>
<keyword evidence="7 11" id="KW-0418">Kinase</keyword>
<organism evidence="11 12">
    <name type="scientific">Roseinatronobacter bogoriensis subsp. barguzinensis</name>
    <dbReference type="NCBI Taxonomy" id="441209"/>
    <lineage>
        <taxon>Bacteria</taxon>
        <taxon>Pseudomonadati</taxon>
        <taxon>Pseudomonadota</taxon>
        <taxon>Alphaproteobacteria</taxon>
        <taxon>Rhodobacterales</taxon>
        <taxon>Paracoccaceae</taxon>
        <taxon>Roseinatronobacter</taxon>
    </lineage>
</organism>